<dbReference type="EMBL" id="MGJD01000010">
    <property type="protein sequence ID" value="OGN01096.1"/>
    <property type="molecule type" value="Genomic_DNA"/>
</dbReference>
<dbReference type="AlphaFoldDB" id="A0A1F8EM63"/>
<reference evidence="1 2" key="1">
    <citation type="journal article" date="2016" name="Nat. Commun.">
        <title>Thousands of microbial genomes shed light on interconnected biogeochemical processes in an aquifer system.</title>
        <authorList>
            <person name="Anantharaman K."/>
            <person name="Brown C.T."/>
            <person name="Hug L.A."/>
            <person name="Sharon I."/>
            <person name="Castelle C.J."/>
            <person name="Probst A.J."/>
            <person name="Thomas B.C."/>
            <person name="Singh A."/>
            <person name="Wilkins M.J."/>
            <person name="Karaoz U."/>
            <person name="Brodie E.L."/>
            <person name="Williams K.H."/>
            <person name="Hubbard S.S."/>
            <person name="Banfield J.F."/>
        </authorList>
    </citation>
    <scope>NUCLEOTIDE SEQUENCE [LARGE SCALE GENOMIC DNA]</scope>
</reference>
<gene>
    <name evidence="1" type="ORF">A2650_00340</name>
</gene>
<comment type="caution">
    <text evidence="1">The sequence shown here is derived from an EMBL/GenBank/DDBJ whole genome shotgun (WGS) entry which is preliminary data.</text>
</comment>
<protein>
    <submittedName>
        <fullName evidence="1">Uncharacterized protein</fullName>
    </submittedName>
</protein>
<accession>A0A1F8EM63</accession>
<organism evidence="1 2">
    <name type="scientific">Candidatus Yanofskybacteria bacterium RIFCSPHIGHO2_01_FULL_41_53</name>
    <dbReference type="NCBI Taxonomy" id="1802663"/>
    <lineage>
        <taxon>Bacteria</taxon>
        <taxon>Candidatus Yanofskyibacteriota</taxon>
    </lineage>
</organism>
<name>A0A1F8EM63_9BACT</name>
<dbReference type="Proteomes" id="UP000177117">
    <property type="component" value="Unassembled WGS sequence"/>
</dbReference>
<evidence type="ECO:0000313" key="2">
    <source>
        <dbReference type="Proteomes" id="UP000177117"/>
    </source>
</evidence>
<sequence>MVGINNKIRLTPNFCLLKNFRNIFNLYRRSSNGFRNTGRDFLSWTIDFIKNTVSENKITGLLLRLLGVKNKSIRRPSAGEWAWWSLLATERAEAEQDLSRGNPACLRIDLFLTTSLTKKFPARETVVRTISEVVHLSASPVHRDGSIWTKALEATSDMNPQHVF</sequence>
<proteinExistence type="predicted"/>
<evidence type="ECO:0000313" key="1">
    <source>
        <dbReference type="EMBL" id="OGN01096.1"/>
    </source>
</evidence>